<evidence type="ECO:0000259" key="2">
    <source>
        <dbReference type="Pfam" id="PF10615"/>
    </source>
</evidence>
<evidence type="ECO:0000313" key="4">
    <source>
        <dbReference type="Proteomes" id="UP000245461"/>
    </source>
</evidence>
<dbReference type="InterPro" id="IPR019595">
    <property type="entry name" value="DUF2470"/>
</dbReference>
<reference evidence="3 4" key="1">
    <citation type="submission" date="2018-05" db="EMBL/GenBank/DDBJ databases">
        <title>Zavarzinia sp. HR-AS.</title>
        <authorList>
            <person name="Lee Y."/>
            <person name="Jeon C.O."/>
        </authorList>
    </citation>
    <scope>NUCLEOTIDE SEQUENCE [LARGE SCALE GENOMIC DNA]</scope>
    <source>
        <strain evidence="3 4">HR-AS</strain>
    </source>
</reference>
<dbReference type="InterPro" id="IPR012349">
    <property type="entry name" value="Split_barrel_FMN-bd"/>
</dbReference>
<sequence>MARDLVRRTPTASLGVLLPDGGPYVSLVLAAVDHAGRPLIFISGLAEHTKALLAEPRASLLFDGTAGHLARLTGARVSLVGRMVRIDDEGLKDRFIARHAEAQMYRDFPDFSLWRMEPERAHLVAGFGRIHWIPAAEFLFDDRPCVALAEDEAGIVGHMNADHADAVGLYATALLGLPAAEWRMTGLDPEGADLMAPDGTRGRIFFDRVIGNATEARVALVDLVRRARNSENPV</sequence>
<keyword evidence="4" id="KW-1185">Reference proteome</keyword>
<evidence type="ECO:0000259" key="1">
    <source>
        <dbReference type="Pfam" id="PF01243"/>
    </source>
</evidence>
<gene>
    <name evidence="3" type="ORF">DKG74_04460</name>
</gene>
<dbReference type="EMBL" id="QGLE01000002">
    <property type="protein sequence ID" value="PWR25026.1"/>
    <property type="molecule type" value="Genomic_DNA"/>
</dbReference>
<comment type="caution">
    <text evidence="3">The sequence shown here is derived from an EMBL/GenBank/DDBJ whole genome shotgun (WGS) entry which is preliminary data.</text>
</comment>
<feature type="domain" description="Pyridoxamine 5'-phosphate oxidase N-terminal" evidence="1">
    <location>
        <begin position="3"/>
        <end position="124"/>
    </location>
</feature>
<dbReference type="PANTHER" id="PTHR13343:SF17">
    <property type="entry name" value="CELLULAR REPRESSOR OF E1A-STIMULATED GENES, ISOFORM A"/>
    <property type="match status" value="1"/>
</dbReference>
<organism evidence="3 4">
    <name type="scientific">Zavarzinia aquatilis</name>
    <dbReference type="NCBI Taxonomy" id="2211142"/>
    <lineage>
        <taxon>Bacteria</taxon>
        <taxon>Pseudomonadati</taxon>
        <taxon>Pseudomonadota</taxon>
        <taxon>Alphaproteobacteria</taxon>
        <taxon>Rhodospirillales</taxon>
        <taxon>Zavarziniaceae</taxon>
        <taxon>Zavarzinia</taxon>
    </lineage>
</organism>
<evidence type="ECO:0000313" key="3">
    <source>
        <dbReference type="EMBL" id="PWR25026.1"/>
    </source>
</evidence>
<feature type="domain" description="DUF2470" evidence="2">
    <location>
        <begin position="152"/>
        <end position="223"/>
    </location>
</feature>
<dbReference type="SUPFAM" id="SSF50475">
    <property type="entry name" value="FMN-binding split barrel"/>
    <property type="match status" value="1"/>
</dbReference>
<dbReference type="Gene3D" id="2.30.110.10">
    <property type="entry name" value="Electron Transport, Fmn-binding Protein, Chain A"/>
    <property type="match status" value="1"/>
</dbReference>
<dbReference type="AlphaFoldDB" id="A0A317EFG2"/>
<dbReference type="InterPro" id="IPR037119">
    <property type="entry name" value="Haem_oxidase_HugZ-like_sf"/>
</dbReference>
<dbReference type="GO" id="GO:0005737">
    <property type="term" value="C:cytoplasm"/>
    <property type="evidence" value="ECO:0007669"/>
    <property type="project" value="UniProtKB-ARBA"/>
</dbReference>
<proteinExistence type="predicted"/>
<dbReference type="Pfam" id="PF01243">
    <property type="entry name" value="PNPOx_N"/>
    <property type="match status" value="1"/>
</dbReference>
<name>A0A317EFG2_9PROT</name>
<dbReference type="Proteomes" id="UP000245461">
    <property type="component" value="Unassembled WGS sequence"/>
</dbReference>
<dbReference type="PANTHER" id="PTHR13343">
    <property type="entry name" value="CREG1 PROTEIN"/>
    <property type="match status" value="1"/>
</dbReference>
<protein>
    <submittedName>
        <fullName evidence="3">Heme iron utilization protein</fullName>
    </submittedName>
</protein>
<dbReference type="InterPro" id="IPR011576">
    <property type="entry name" value="Pyridox_Oxase_N"/>
</dbReference>
<dbReference type="Pfam" id="PF10615">
    <property type="entry name" value="DUF2470"/>
    <property type="match status" value="1"/>
</dbReference>
<dbReference type="Gene3D" id="3.20.180.10">
    <property type="entry name" value="PNP-oxidase-like"/>
    <property type="match status" value="1"/>
</dbReference>
<accession>A0A317EFG2</accession>